<dbReference type="Pfam" id="PF01027">
    <property type="entry name" value="Bax1-I"/>
    <property type="match status" value="1"/>
</dbReference>
<dbReference type="Proteomes" id="UP000224563">
    <property type="component" value="Unassembled WGS sequence"/>
</dbReference>
<dbReference type="PANTHER" id="PTHR23291:SF50">
    <property type="entry name" value="PROTEIN LIFEGUARD 4"/>
    <property type="match status" value="1"/>
</dbReference>
<dbReference type="EMBL" id="PDYG01000004">
    <property type="protein sequence ID" value="PHU38701.1"/>
    <property type="molecule type" value="Genomic_DNA"/>
</dbReference>
<evidence type="ECO:0000256" key="1">
    <source>
        <dbReference type="ARBA" id="ARBA00004141"/>
    </source>
</evidence>
<protein>
    <recommendedName>
        <fullName evidence="9">BAX inhibitor (BI)-1/YccA family protein</fullName>
    </recommendedName>
</protein>
<comment type="caution">
    <text evidence="7">The sequence shown here is derived from an EMBL/GenBank/DDBJ whole genome shotgun (WGS) entry which is preliminary data.</text>
</comment>
<keyword evidence="3 6" id="KW-0812">Transmembrane</keyword>
<dbReference type="PANTHER" id="PTHR23291">
    <property type="entry name" value="BAX INHIBITOR-RELATED"/>
    <property type="match status" value="1"/>
</dbReference>
<evidence type="ECO:0008006" key="9">
    <source>
        <dbReference type="Google" id="ProtNLM"/>
    </source>
</evidence>
<evidence type="ECO:0000256" key="2">
    <source>
        <dbReference type="ARBA" id="ARBA00010350"/>
    </source>
</evidence>
<evidence type="ECO:0000256" key="5">
    <source>
        <dbReference type="ARBA" id="ARBA00023136"/>
    </source>
</evidence>
<sequence length="237" mass="26165">MSSFSRTERRNARMNAFVDQGQIISDRAYNLIIGLVVLYGLVVNYILCVTVGTDIFYSMNPIAFLILYAVLAIAGTVIANRSDSAVISFVGYNMVVLPIGVLVSFLVDVYGGVDSTVVSGAIYYTVIITAIMILAAMLFPRFFERIGGVLMVSLIGILIAGLFMSLFHMYSSVYSYVVAIIFALYIGYDFWRSQQYPRTANNAVDCALDIYLDIINLFIRILEILGRNGGGSSRRAQ</sequence>
<proteinExistence type="inferred from homology"/>
<accession>A0A2G3E675</accession>
<feature type="transmembrane region" description="Helical" evidence="6">
    <location>
        <begin position="59"/>
        <end position="79"/>
    </location>
</feature>
<comment type="similarity">
    <text evidence="2 6">Belongs to the BI1 family.</text>
</comment>
<feature type="transmembrane region" description="Helical" evidence="6">
    <location>
        <begin position="86"/>
        <end position="109"/>
    </location>
</feature>
<feature type="transmembrane region" description="Helical" evidence="6">
    <location>
        <begin position="146"/>
        <end position="167"/>
    </location>
</feature>
<evidence type="ECO:0000313" key="8">
    <source>
        <dbReference type="Proteomes" id="UP000224563"/>
    </source>
</evidence>
<evidence type="ECO:0000256" key="3">
    <source>
        <dbReference type="ARBA" id="ARBA00022692"/>
    </source>
</evidence>
<feature type="transmembrane region" description="Helical" evidence="6">
    <location>
        <begin position="173"/>
        <end position="191"/>
    </location>
</feature>
<gene>
    <name evidence="7" type="ORF">CSX02_01770</name>
</gene>
<organism evidence="7 8">
    <name type="scientific">Agathobacter ruminis</name>
    <dbReference type="NCBI Taxonomy" id="1712665"/>
    <lineage>
        <taxon>Bacteria</taxon>
        <taxon>Bacillati</taxon>
        <taxon>Bacillota</taxon>
        <taxon>Clostridia</taxon>
        <taxon>Lachnospirales</taxon>
        <taxon>Lachnospiraceae</taxon>
        <taxon>Agathobacter</taxon>
    </lineage>
</organism>
<comment type="subcellular location">
    <subcellularLocation>
        <location evidence="1">Membrane</location>
        <topology evidence="1">Multi-pass membrane protein</topology>
    </subcellularLocation>
</comment>
<keyword evidence="4 6" id="KW-1133">Transmembrane helix</keyword>
<dbReference type="AlphaFoldDB" id="A0A2G3E675"/>
<keyword evidence="8" id="KW-1185">Reference proteome</keyword>
<dbReference type="GO" id="GO:0005886">
    <property type="term" value="C:plasma membrane"/>
    <property type="evidence" value="ECO:0007669"/>
    <property type="project" value="TreeGrafter"/>
</dbReference>
<reference evidence="7 8" key="2">
    <citation type="submission" date="2017-10" db="EMBL/GenBank/DDBJ databases">
        <authorList>
            <person name="Banno H."/>
            <person name="Chua N.-H."/>
        </authorList>
    </citation>
    <scope>NUCLEOTIDE SEQUENCE [LARGE SCALE GENOMIC DNA]</scope>
    <source>
        <strain evidence="7 8">JK623</strain>
    </source>
</reference>
<evidence type="ECO:0000256" key="6">
    <source>
        <dbReference type="RuleBase" id="RU004379"/>
    </source>
</evidence>
<feature type="transmembrane region" description="Helical" evidence="6">
    <location>
        <begin position="121"/>
        <end position="139"/>
    </location>
</feature>
<reference evidence="7 8" key="1">
    <citation type="submission" date="2017-10" db="EMBL/GenBank/DDBJ databases">
        <title>Resolving the taxonomy of Roseburia spp., Eubacterium rectale and Agathobacter spp. through phylogenomic analysis.</title>
        <authorList>
            <person name="Sheridan P.O."/>
            <person name="Walker A.W."/>
            <person name="Duncan S.H."/>
            <person name="Scott K.P."/>
            <person name="Toole P.W.O."/>
            <person name="Luis P."/>
            <person name="Flint H.J."/>
        </authorList>
    </citation>
    <scope>NUCLEOTIDE SEQUENCE [LARGE SCALE GENOMIC DNA]</scope>
    <source>
        <strain evidence="7 8">JK623</strain>
    </source>
</reference>
<feature type="transmembrane region" description="Helical" evidence="6">
    <location>
        <begin position="28"/>
        <end position="47"/>
    </location>
</feature>
<evidence type="ECO:0000256" key="4">
    <source>
        <dbReference type="ARBA" id="ARBA00022989"/>
    </source>
</evidence>
<keyword evidence="5 6" id="KW-0472">Membrane</keyword>
<dbReference type="InterPro" id="IPR006214">
    <property type="entry name" value="Bax_inhibitor_1-related"/>
</dbReference>
<dbReference type="RefSeq" id="WP_051637809.1">
    <property type="nucleotide sequence ID" value="NZ_JANSWH010000068.1"/>
</dbReference>
<name>A0A2G3E675_9FIRM</name>
<evidence type="ECO:0000313" key="7">
    <source>
        <dbReference type="EMBL" id="PHU38701.1"/>
    </source>
</evidence>